<feature type="compositionally biased region" description="Basic and acidic residues" evidence="1">
    <location>
        <begin position="35"/>
        <end position="50"/>
    </location>
</feature>
<name>A0A7S1M9B9_NEODS</name>
<feature type="compositionally biased region" description="Polar residues" evidence="1">
    <location>
        <begin position="371"/>
        <end position="382"/>
    </location>
</feature>
<feature type="region of interest" description="Disordered" evidence="1">
    <location>
        <begin position="138"/>
        <end position="235"/>
    </location>
</feature>
<sequence>MSFTPRKRTFVAPPAASLVLDRDYAKQVAAKRTPRRGDAPEESKMSEDEARRFKALAQRRRHQARVAEANGGAPLSVDEQLDDHDDEAVLHLSEHLYDRRALVDFQRANDRALMEADRKQLGLAEGKQRADFVLTHYSASGHRKPGGGGDVTPRSGRRAPGGGSKKLLTLRGGPVDDTLVATLPTKEQGSSAGAVGSARGVSPARGGPTQSAPGTTTAADAGGQDGGGCEGFSGTSADDADRWMHDHFEEAPHLLRGLKKLMRAKEFARTCLEDTFYNAQAFFATVGTADAMAEGIVPSVTRADYIFALDPRFVDYVGADFVREVMEDAAVDPVLLTEEEMRAAIGPIATEAWECAAREVAQERAKEQQRRGSQSMNASPINASLPPPAPTAAASASASADIDEGAMCFVLRFGTQARATELRKLERRLRNATDALYDAQIQALRDEAISNILLADQERGIVR</sequence>
<feature type="region of interest" description="Disordered" evidence="1">
    <location>
        <begin position="359"/>
        <end position="397"/>
    </location>
</feature>
<gene>
    <name evidence="2" type="ORF">NDES1114_LOCUS19518</name>
</gene>
<feature type="compositionally biased region" description="Low complexity" evidence="1">
    <location>
        <begin position="189"/>
        <end position="204"/>
    </location>
</feature>
<feature type="compositionally biased region" description="Basic and acidic residues" evidence="1">
    <location>
        <begin position="359"/>
        <end position="370"/>
    </location>
</feature>
<proteinExistence type="predicted"/>
<reference evidence="2" key="1">
    <citation type="submission" date="2021-01" db="EMBL/GenBank/DDBJ databases">
        <authorList>
            <person name="Corre E."/>
            <person name="Pelletier E."/>
            <person name="Niang G."/>
            <person name="Scheremetjew M."/>
            <person name="Finn R."/>
            <person name="Kale V."/>
            <person name="Holt S."/>
            <person name="Cochrane G."/>
            <person name="Meng A."/>
            <person name="Brown T."/>
            <person name="Cohen L."/>
        </authorList>
    </citation>
    <scope>NUCLEOTIDE SEQUENCE</scope>
    <source>
        <strain evidence="2">CCAP 1951/1</strain>
    </source>
</reference>
<dbReference type="AlphaFoldDB" id="A0A7S1M9B9"/>
<dbReference type="EMBL" id="HBGF01029422">
    <property type="protein sequence ID" value="CAD9125268.1"/>
    <property type="molecule type" value="Transcribed_RNA"/>
</dbReference>
<evidence type="ECO:0000256" key="1">
    <source>
        <dbReference type="SAM" id="MobiDB-lite"/>
    </source>
</evidence>
<accession>A0A7S1M9B9</accession>
<organism evidence="2">
    <name type="scientific">Neobodo designis</name>
    <name type="common">Flagellated protozoan</name>
    <name type="synonym">Bodo designis</name>
    <dbReference type="NCBI Taxonomy" id="312471"/>
    <lineage>
        <taxon>Eukaryota</taxon>
        <taxon>Discoba</taxon>
        <taxon>Euglenozoa</taxon>
        <taxon>Kinetoplastea</taxon>
        <taxon>Metakinetoplastina</taxon>
        <taxon>Neobodonida</taxon>
        <taxon>Neobodo</taxon>
    </lineage>
</organism>
<protein>
    <submittedName>
        <fullName evidence="2">Uncharacterized protein</fullName>
    </submittedName>
</protein>
<feature type="region of interest" description="Disordered" evidence="1">
    <location>
        <begin position="27"/>
        <end position="50"/>
    </location>
</feature>
<evidence type="ECO:0000313" key="2">
    <source>
        <dbReference type="EMBL" id="CAD9125268.1"/>
    </source>
</evidence>